<dbReference type="Gene3D" id="3.20.20.80">
    <property type="entry name" value="Glycosidases"/>
    <property type="match status" value="1"/>
</dbReference>
<dbReference type="GO" id="GO:0004563">
    <property type="term" value="F:beta-N-acetylhexosaminidase activity"/>
    <property type="evidence" value="ECO:0007669"/>
    <property type="project" value="UniProtKB-EC"/>
</dbReference>
<dbReference type="Gene3D" id="3.30.379.10">
    <property type="entry name" value="Chitobiase/beta-hexosaminidase domain 2-like"/>
    <property type="match status" value="1"/>
</dbReference>
<comment type="catalytic activity">
    <reaction evidence="1">
        <text>Hydrolysis of terminal non-reducing N-acetyl-D-hexosamine residues in N-acetyl-beta-D-hexosaminides.</text>
        <dbReference type="EC" id="3.2.1.52"/>
    </reaction>
</comment>
<comment type="caution">
    <text evidence="10">The sequence shown here is derived from an EMBL/GenBank/DDBJ whole genome shotgun (WGS) entry which is preliminary data.</text>
</comment>
<dbReference type="GO" id="GO:0005975">
    <property type="term" value="P:carbohydrate metabolic process"/>
    <property type="evidence" value="ECO:0007669"/>
    <property type="project" value="InterPro"/>
</dbReference>
<keyword evidence="7" id="KW-0732">Signal</keyword>
<keyword evidence="5" id="KW-0326">Glycosidase</keyword>
<evidence type="ECO:0000313" key="10">
    <source>
        <dbReference type="EMBL" id="GGA63729.1"/>
    </source>
</evidence>
<evidence type="ECO:0000259" key="9">
    <source>
        <dbReference type="Pfam" id="PF02838"/>
    </source>
</evidence>
<dbReference type="Pfam" id="PF00728">
    <property type="entry name" value="Glyco_hydro_20"/>
    <property type="match status" value="1"/>
</dbReference>
<dbReference type="InterPro" id="IPR015883">
    <property type="entry name" value="Glyco_hydro_20_cat"/>
</dbReference>
<dbReference type="SUPFAM" id="SSF51445">
    <property type="entry name" value="(Trans)glycosidases"/>
    <property type="match status" value="1"/>
</dbReference>
<organism evidence="10 11">
    <name type="scientific">Edaphobacter acidisoli</name>
    <dbReference type="NCBI Taxonomy" id="2040573"/>
    <lineage>
        <taxon>Bacteria</taxon>
        <taxon>Pseudomonadati</taxon>
        <taxon>Acidobacteriota</taxon>
        <taxon>Terriglobia</taxon>
        <taxon>Terriglobales</taxon>
        <taxon>Acidobacteriaceae</taxon>
        <taxon>Edaphobacter</taxon>
    </lineage>
</organism>
<dbReference type="PRINTS" id="PR00738">
    <property type="entry name" value="GLHYDRLASE20"/>
</dbReference>
<evidence type="ECO:0000256" key="4">
    <source>
        <dbReference type="ARBA" id="ARBA00022801"/>
    </source>
</evidence>
<dbReference type="AlphaFoldDB" id="A0A916RNE8"/>
<dbReference type="EC" id="3.2.1.52" evidence="3"/>
<dbReference type="PANTHER" id="PTHR22600">
    <property type="entry name" value="BETA-HEXOSAMINIDASE"/>
    <property type="match status" value="1"/>
</dbReference>
<keyword evidence="4" id="KW-0378">Hydrolase</keyword>
<evidence type="ECO:0000313" key="11">
    <source>
        <dbReference type="Proteomes" id="UP000648801"/>
    </source>
</evidence>
<dbReference type="PANTHER" id="PTHR22600:SF57">
    <property type="entry name" value="BETA-N-ACETYLHEXOSAMINIDASE"/>
    <property type="match status" value="1"/>
</dbReference>
<evidence type="ECO:0000259" key="8">
    <source>
        <dbReference type="Pfam" id="PF00728"/>
    </source>
</evidence>
<dbReference type="GO" id="GO:0030203">
    <property type="term" value="P:glycosaminoglycan metabolic process"/>
    <property type="evidence" value="ECO:0007669"/>
    <property type="project" value="TreeGrafter"/>
</dbReference>
<feature type="domain" description="Glycoside hydrolase family 20 catalytic" evidence="8">
    <location>
        <begin position="220"/>
        <end position="359"/>
    </location>
</feature>
<gene>
    <name evidence="10" type="ORF">GCM10011507_14150</name>
</gene>
<evidence type="ECO:0000256" key="2">
    <source>
        <dbReference type="ARBA" id="ARBA00006285"/>
    </source>
</evidence>
<feature type="chain" id="PRO_5037663551" description="beta-N-acetylhexosaminidase" evidence="7">
    <location>
        <begin position="20"/>
        <end position="707"/>
    </location>
</feature>
<evidence type="ECO:0000256" key="7">
    <source>
        <dbReference type="SAM" id="SignalP"/>
    </source>
</evidence>
<feature type="active site" description="Proton donor" evidence="6">
    <location>
        <position position="308"/>
    </location>
</feature>
<proteinExistence type="inferred from homology"/>
<evidence type="ECO:0000256" key="6">
    <source>
        <dbReference type="PIRSR" id="PIRSR625705-1"/>
    </source>
</evidence>
<evidence type="ECO:0000256" key="1">
    <source>
        <dbReference type="ARBA" id="ARBA00001231"/>
    </source>
</evidence>
<dbReference type="Proteomes" id="UP000648801">
    <property type="component" value="Unassembled WGS sequence"/>
</dbReference>
<dbReference type="SUPFAM" id="SSF55545">
    <property type="entry name" value="beta-N-acetylhexosaminidase-like domain"/>
    <property type="match status" value="1"/>
</dbReference>
<comment type="similarity">
    <text evidence="2">Belongs to the glycosyl hydrolase 20 family.</text>
</comment>
<dbReference type="EMBL" id="BMJB01000001">
    <property type="protein sequence ID" value="GGA63729.1"/>
    <property type="molecule type" value="Genomic_DNA"/>
</dbReference>
<evidence type="ECO:0000256" key="3">
    <source>
        <dbReference type="ARBA" id="ARBA00012663"/>
    </source>
</evidence>
<dbReference type="Pfam" id="PF02838">
    <property type="entry name" value="Glyco_hydro_20b"/>
    <property type="match status" value="1"/>
</dbReference>
<feature type="domain" description="Beta-hexosaminidase bacterial type N-terminal" evidence="9">
    <location>
        <begin position="24"/>
        <end position="164"/>
    </location>
</feature>
<evidence type="ECO:0000256" key="5">
    <source>
        <dbReference type="ARBA" id="ARBA00023295"/>
    </source>
</evidence>
<reference evidence="10" key="1">
    <citation type="journal article" date="2014" name="Int. J. Syst. Evol. Microbiol.">
        <title>Complete genome sequence of Corynebacterium casei LMG S-19264T (=DSM 44701T), isolated from a smear-ripened cheese.</title>
        <authorList>
            <consortium name="US DOE Joint Genome Institute (JGI-PGF)"/>
            <person name="Walter F."/>
            <person name="Albersmeier A."/>
            <person name="Kalinowski J."/>
            <person name="Ruckert C."/>
        </authorList>
    </citation>
    <scope>NUCLEOTIDE SEQUENCE</scope>
    <source>
        <strain evidence="10">CGMCC 1.15447</strain>
    </source>
</reference>
<feature type="signal peptide" evidence="7">
    <location>
        <begin position="1"/>
        <end position="19"/>
    </location>
</feature>
<name>A0A916RNE8_9BACT</name>
<dbReference type="GO" id="GO:0016020">
    <property type="term" value="C:membrane"/>
    <property type="evidence" value="ECO:0007669"/>
    <property type="project" value="TreeGrafter"/>
</dbReference>
<sequence length="707" mass="78818">MLKIRLGLLTLAFATFASAQNPLHLIPVPREVRPAADQPLTNGISVTCATPCDADDTFATNDLKDFLTQRGITVSDSAPVHILIERYGSPLSKSIYKDSLLPGESTEPTPQIQPEGYAIIPDRQGVALTGFTASGVFYAIQTVKQLIVGNGTNAILHTATIRDWPALKYRGLDDDLSRGPVPTLDFQKKQIRTIAAYKINIYSPYFEHTMQYLSHPLMGPPGGTLTQQQARELVAYAAQYHVTIIPEQEAFGHLHYMLNWEQYAPLAETPHGYVLAPGQPGSLQVTKDMFSELAQIYPGPFLHLGADETVDLGKGQTKPQVDAQGLGAVYLDYLQKIVTALQPLHRKLLFWGDIAMHDPDLVKQMPDSFKQTVIAVPWVYNPQPRGYDRFIKPFTDAHMETWVAPGINNWSRVYPNYNNGLNNIQQFTLDGQRLGATGQLNTIWDDDGEALANNNWYGILFGAEAAWHQGEASIPDFQSAFGANFHGDLTGDIDQAQKEMMAAHQLLHDSPLEADGSDLVFWIDPFSPDGQREAGQIRPILSQVRLDAEQAIILIAKARNANPNLREDDALDALDLGARRMDLIGLKFQIADEIAQDYATAYALQNSRQREDRVEVARRLGEINGVNGKLEDLRNGYSLIRDLYKEAWLKSNRPYFLTNNLERYDQTIQLWLNRIDQIRSVQRGWALNHTIPPASTLGIPLPPTPTP</sequence>
<dbReference type="InterPro" id="IPR015882">
    <property type="entry name" value="HEX_bac_N"/>
</dbReference>
<dbReference type="InterPro" id="IPR029018">
    <property type="entry name" value="Hex-like_dom2"/>
</dbReference>
<dbReference type="InterPro" id="IPR017853">
    <property type="entry name" value="GH"/>
</dbReference>
<accession>A0A916RNE8</accession>
<reference evidence="10" key="2">
    <citation type="submission" date="2020-09" db="EMBL/GenBank/DDBJ databases">
        <authorList>
            <person name="Sun Q."/>
            <person name="Zhou Y."/>
        </authorList>
    </citation>
    <scope>NUCLEOTIDE SEQUENCE</scope>
    <source>
        <strain evidence="10">CGMCC 1.15447</strain>
    </source>
</reference>
<keyword evidence="11" id="KW-1185">Reference proteome</keyword>
<dbReference type="RefSeq" id="WP_188758536.1">
    <property type="nucleotide sequence ID" value="NZ_BMJB01000001.1"/>
</dbReference>
<protein>
    <recommendedName>
        <fullName evidence="3">beta-N-acetylhexosaminidase</fullName>
        <ecNumber evidence="3">3.2.1.52</ecNumber>
    </recommendedName>
</protein>
<dbReference type="InterPro" id="IPR025705">
    <property type="entry name" value="Beta_hexosaminidase_sua/sub"/>
</dbReference>